<name>A0A2P9AT02_9HYPH</name>
<feature type="region of interest" description="Disordered" evidence="1">
    <location>
        <begin position="63"/>
        <end position="132"/>
    </location>
</feature>
<accession>A0A2P9AT02</accession>
<protein>
    <submittedName>
        <fullName evidence="2">Uncharacterized protein</fullName>
    </submittedName>
</protein>
<evidence type="ECO:0000313" key="3">
    <source>
        <dbReference type="Proteomes" id="UP000245698"/>
    </source>
</evidence>
<feature type="compositionally biased region" description="Basic and acidic residues" evidence="1">
    <location>
        <begin position="75"/>
        <end position="87"/>
    </location>
</feature>
<dbReference type="AlphaFoldDB" id="A0A2P9AT02"/>
<organism evidence="2 3">
    <name type="scientific">Mesorhizobium delmotii</name>
    <dbReference type="NCBI Taxonomy" id="1631247"/>
    <lineage>
        <taxon>Bacteria</taxon>
        <taxon>Pseudomonadati</taxon>
        <taxon>Pseudomonadota</taxon>
        <taxon>Alphaproteobacteria</taxon>
        <taxon>Hyphomicrobiales</taxon>
        <taxon>Phyllobacteriaceae</taxon>
        <taxon>Mesorhizobium</taxon>
    </lineage>
</organism>
<feature type="region of interest" description="Disordered" evidence="1">
    <location>
        <begin position="202"/>
        <end position="235"/>
    </location>
</feature>
<gene>
    <name evidence="2" type="ORF">BQ8482_400010</name>
</gene>
<dbReference type="Proteomes" id="UP000245698">
    <property type="component" value="Unassembled WGS sequence"/>
</dbReference>
<evidence type="ECO:0000313" key="2">
    <source>
        <dbReference type="EMBL" id="SJM34281.1"/>
    </source>
</evidence>
<dbReference type="Gene3D" id="1.10.3100.20">
    <property type="entry name" value="Protein of unknown function DUF269"/>
    <property type="match status" value="1"/>
</dbReference>
<feature type="compositionally biased region" description="Basic and acidic residues" evidence="1">
    <location>
        <begin position="202"/>
        <end position="220"/>
    </location>
</feature>
<keyword evidence="3" id="KW-1185">Reference proteome</keyword>
<evidence type="ECO:0000256" key="1">
    <source>
        <dbReference type="SAM" id="MobiDB-lite"/>
    </source>
</evidence>
<reference evidence="3" key="1">
    <citation type="submission" date="2016-12" db="EMBL/GenBank/DDBJ databases">
        <authorList>
            <person name="Brunel B."/>
        </authorList>
    </citation>
    <scope>NUCLEOTIDE SEQUENCE [LARGE SCALE GENOMIC DNA]</scope>
</reference>
<sequence>MRTPATRIFAWFRKTRLLKSKAQSPHEQRSQRDDKWNGTLVNSPIFCGAPAVSMAMQHKGRSFAAGQGSDLNDFQPDRRGRDVRREFGPSLRYSPGLVPGRPKGRHLRGIGPTRPDVGCAGGPEAGVSESRNRLLRTSTEIEENEMSHAAPGPAGNKDGEVLARPFVKCLLRLIRAQDFHGSCQGQSDTQLLAEFIITKDDRRDPHDHRSQSGRAVEARHVLHGRGGLPSRSAPA</sequence>
<dbReference type="EMBL" id="FUIG01000049">
    <property type="protein sequence ID" value="SJM34281.1"/>
    <property type="molecule type" value="Genomic_DNA"/>
</dbReference>
<proteinExistence type="predicted"/>